<sequence length="352" mass="39838">MAAESADSLAKVESLYQTLDTHPFHLIALDKVYPKQVATVTRQPENAGEQGLAPAAVEAELSYYNELFEKLKFNYLEQATKERFIRDLMQEPPLVVDQEDIQELEASNVEHKQRLKQRKGEMQRYSEKLSSLAHDVVAAYCQTKDDFTTTPDLLREIRDLESQIQRIEAEDDSTQKLTIQESQMKLNEQLAHLATVSTEIDEHKARLAALNQAIQKHQDQVHSLESECKSASYFANEAQRLAQTQSPQIQSLYQWYKDARETLMGLFGIRQVQYLDARCTRLVYDCKGPHGQTVTLDITLTPDGAQIESLDLTGAVLPDLSSMMAQANKASEFNGIIASVSRRIMASFDHDL</sequence>
<dbReference type="AlphaFoldDB" id="A0A9W8BB34"/>
<dbReference type="Proteomes" id="UP001151582">
    <property type="component" value="Unassembled WGS sequence"/>
</dbReference>
<dbReference type="GO" id="GO:0051315">
    <property type="term" value="P:attachment of mitotic spindle microtubules to kinetochore"/>
    <property type="evidence" value="ECO:0007669"/>
    <property type="project" value="TreeGrafter"/>
</dbReference>
<reference evidence="3" key="1">
    <citation type="submission" date="2022-07" db="EMBL/GenBank/DDBJ databases">
        <title>Phylogenomic reconstructions and comparative analyses of Kickxellomycotina fungi.</title>
        <authorList>
            <person name="Reynolds N.K."/>
            <person name="Stajich J.E."/>
            <person name="Barry K."/>
            <person name="Grigoriev I.V."/>
            <person name="Crous P."/>
            <person name="Smith M.E."/>
        </authorList>
    </citation>
    <scope>NUCLEOTIDE SEQUENCE</scope>
    <source>
        <strain evidence="3">RSA 567</strain>
    </source>
</reference>
<proteinExistence type="predicted"/>
<dbReference type="PANTHER" id="PTHR37329">
    <property type="entry name" value="KINETOCHORE PROTEIN SOS7"/>
    <property type="match status" value="1"/>
</dbReference>
<feature type="coiled-coil region" evidence="1">
    <location>
        <begin position="101"/>
        <end position="227"/>
    </location>
</feature>
<dbReference type="EMBL" id="JANBQB010000055">
    <property type="protein sequence ID" value="KAJ1983444.1"/>
    <property type="molecule type" value="Genomic_DNA"/>
</dbReference>
<keyword evidence="1" id="KW-0175">Coiled coil</keyword>
<evidence type="ECO:0000313" key="4">
    <source>
        <dbReference type="Proteomes" id="UP001151582"/>
    </source>
</evidence>
<comment type="caution">
    <text evidence="3">The sequence shown here is derived from an EMBL/GenBank/DDBJ whole genome shotgun (WGS) entry which is preliminary data.</text>
</comment>
<keyword evidence="4" id="KW-1185">Reference proteome</keyword>
<evidence type="ECO:0000313" key="3">
    <source>
        <dbReference type="EMBL" id="KAJ1983444.1"/>
    </source>
</evidence>
<organism evidence="3 4">
    <name type="scientific">Dimargaris verticillata</name>
    <dbReference type="NCBI Taxonomy" id="2761393"/>
    <lineage>
        <taxon>Eukaryota</taxon>
        <taxon>Fungi</taxon>
        <taxon>Fungi incertae sedis</taxon>
        <taxon>Zoopagomycota</taxon>
        <taxon>Kickxellomycotina</taxon>
        <taxon>Dimargaritomycetes</taxon>
        <taxon>Dimargaritales</taxon>
        <taxon>Dimargaritaceae</taxon>
        <taxon>Dimargaris</taxon>
    </lineage>
</organism>
<dbReference type="PANTHER" id="PTHR37329:SF1">
    <property type="entry name" value="KINETOCHORE PROTEIN SOS7"/>
    <property type="match status" value="1"/>
</dbReference>
<protein>
    <recommendedName>
        <fullName evidence="2">Kinetochore protein Sos7 coiled-coil domain-containing protein</fullName>
    </recommendedName>
</protein>
<dbReference type="InterPro" id="IPR037475">
    <property type="entry name" value="Sos7"/>
</dbReference>
<dbReference type="GO" id="GO:0034501">
    <property type="term" value="P:protein localization to kinetochore"/>
    <property type="evidence" value="ECO:0007669"/>
    <property type="project" value="InterPro"/>
</dbReference>
<dbReference type="OrthoDB" id="18959at2759"/>
<gene>
    <name evidence="3" type="ORF">H4R34_001278</name>
</gene>
<dbReference type="GO" id="GO:0000776">
    <property type="term" value="C:kinetochore"/>
    <property type="evidence" value="ECO:0007669"/>
    <property type="project" value="InterPro"/>
</dbReference>
<evidence type="ECO:0000259" key="2">
    <source>
        <dbReference type="Pfam" id="PF20882"/>
    </source>
</evidence>
<dbReference type="InterPro" id="IPR048781">
    <property type="entry name" value="Sos7_CC"/>
</dbReference>
<name>A0A9W8BB34_9FUNG</name>
<evidence type="ECO:0000256" key="1">
    <source>
        <dbReference type="SAM" id="Coils"/>
    </source>
</evidence>
<accession>A0A9W8BB34</accession>
<feature type="domain" description="Kinetochore protein Sos7 coiled-coil" evidence="2">
    <location>
        <begin position="66"/>
        <end position="140"/>
    </location>
</feature>
<dbReference type="Gene3D" id="1.10.287.1490">
    <property type="match status" value="1"/>
</dbReference>
<dbReference type="Pfam" id="PF20882">
    <property type="entry name" value="Sos7"/>
    <property type="match status" value="1"/>
</dbReference>